<dbReference type="AlphaFoldDB" id="E4XPQ7"/>
<reference evidence="2" key="1">
    <citation type="journal article" date="2010" name="Science">
        <title>Plasticity of animal genome architecture unmasked by rapid evolution of a pelagic tunicate.</title>
        <authorList>
            <person name="Denoeud F."/>
            <person name="Henriet S."/>
            <person name="Mungpakdee S."/>
            <person name="Aury J.M."/>
            <person name="Da Silva C."/>
            <person name="Brinkmann H."/>
            <person name="Mikhaleva J."/>
            <person name="Olsen L.C."/>
            <person name="Jubin C."/>
            <person name="Canestro C."/>
            <person name="Bouquet J.M."/>
            <person name="Danks G."/>
            <person name="Poulain J."/>
            <person name="Campsteijn C."/>
            <person name="Adamski M."/>
            <person name="Cross I."/>
            <person name="Yadetie F."/>
            <person name="Muffato M."/>
            <person name="Louis A."/>
            <person name="Butcher S."/>
            <person name="Tsagkogeorga G."/>
            <person name="Konrad A."/>
            <person name="Singh S."/>
            <person name="Jensen M.F."/>
            <person name="Cong E.H."/>
            <person name="Eikeseth-Otteraa H."/>
            <person name="Noel B."/>
            <person name="Anthouard V."/>
            <person name="Porcel B.M."/>
            <person name="Kachouri-Lafond R."/>
            <person name="Nishino A."/>
            <person name="Ugolini M."/>
            <person name="Chourrout P."/>
            <person name="Nishida H."/>
            <person name="Aasland R."/>
            <person name="Huzurbazar S."/>
            <person name="Westhof E."/>
            <person name="Delsuc F."/>
            <person name="Lehrach H."/>
            <person name="Reinhardt R."/>
            <person name="Weissenbach J."/>
            <person name="Roy S.W."/>
            <person name="Artiguenave F."/>
            <person name="Postlethwait J.H."/>
            <person name="Manak J.R."/>
            <person name="Thompson E.M."/>
            <person name="Jaillon O."/>
            <person name="Du Pasquier L."/>
            <person name="Boudinot P."/>
            <person name="Liberles D.A."/>
            <person name="Volff J.N."/>
            <person name="Philippe H."/>
            <person name="Lenhard B."/>
            <person name="Roest Crollius H."/>
            <person name="Wincker P."/>
            <person name="Chourrout D."/>
        </authorList>
    </citation>
    <scope>NUCLEOTIDE SEQUENCE [LARGE SCALE GENOMIC DNA]</scope>
</reference>
<proteinExistence type="predicted"/>
<evidence type="ECO:0000313" key="2">
    <source>
        <dbReference type="EMBL" id="CBY11845.1"/>
    </source>
</evidence>
<name>E4XPQ7_OIKDI</name>
<dbReference type="Proteomes" id="UP000001307">
    <property type="component" value="Unassembled WGS sequence"/>
</dbReference>
<dbReference type="OrthoDB" id="10043225at2759"/>
<organism evidence="2">
    <name type="scientific">Oikopleura dioica</name>
    <name type="common">Tunicate</name>
    <dbReference type="NCBI Taxonomy" id="34765"/>
    <lineage>
        <taxon>Eukaryota</taxon>
        <taxon>Metazoa</taxon>
        <taxon>Chordata</taxon>
        <taxon>Tunicata</taxon>
        <taxon>Appendicularia</taxon>
        <taxon>Copelata</taxon>
        <taxon>Oikopleuridae</taxon>
        <taxon>Oikopleura</taxon>
    </lineage>
</organism>
<gene>
    <name evidence="2" type="ORF">GSOID_T00017183001</name>
</gene>
<keyword evidence="3" id="KW-1185">Reference proteome</keyword>
<evidence type="ECO:0000313" key="3">
    <source>
        <dbReference type="Proteomes" id="UP000001307"/>
    </source>
</evidence>
<sequence length="210" mass="24956">MEEKLFYQTIFAGIFLWFLIHNTAYLLEQKSQTKEFIQPHLKYLLKEELINEIKEEQKEEEQEAERNPKVLVPIVIYGPNNQYQGFRESIMIAKILNRKVAIPPFFKHYSSTGTHLIRVQNPCEIFDLNLIHSLTQVSDKNNVAESCPDHRFELIFNTHKNWEDETNIKRTYEWFNLTYETFAESWGRQPILQRKIGSKAMGFLKDGLKK</sequence>
<dbReference type="InParanoid" id="E4XPQ7"/>
<dbReference type="EMBL" id="FN653095">
    <property type="protein sequence ID" value="CBY11845.1"/>
    <property type="molecule type" value="Genomic_DNA"/>
</dbReference>
<keyword evidence="1" id="KW-1133">Transmembrane helix</keyword>
<protein>
    <submittedName>
        <fullName evidence="2">Uncharacterized protein</fullName>
    </submittedName>
</protein>
<keyword evidence="1" id="KW-0812">Transmembrane</keyword>
<accession>E4XPQ7</accession>
<feature type="transmembrane region" description="Helical" evidence="1">
    <location>
        <begin position="6"/>
        <end position="27"/>
    </location>
</feature>
<evidence type="ECO:0000256" key="1">
    <source>
        <dbReference type="SAM" id="Phobius"/>
    </source>
</evidence>
<keyword evidence="1" id="KW-0472">Membrane</keyword>